<evidence type="ECO:0000313" key="3">
    <source>
        <dbReference type="EMBL" id="ORC83455.1"/>
    </source>
</evidence>
<dbReference type="GeneID" id="39990955"/>
<feature type="compositionally biased region" description="Acidic residues" evidence="1">
    <location>
        <begin position="50"/>
        <end position="60"/>
    </location>
</feature>
<proteinExistence type="predicted"/>
<reference evidence="3 4" key="1">
    <citation type="submission" date="2017-03" db="EMBL/GenBank/DDBJ databases">
        <title>An alternative strategy for trypanosome survival in the mammalian bloodstream revealed through genome and transcriptome analysis of the ubiquitous bovine parasite Trypanosoma (Megatrypanum) theileri.</title>
        <authorList>
            <person name="Kelly S."/>
            <person name="Ivens A."/>
            <person name="Mott A."/>
            <person name="O'Neill E."/>
            <person name="Emms D."/>
            <person name="Macleod O."/>
            <person name="Voorheis P."/>
            <person name="Matthews J."/>
            <person name="Matthews K."/>
            <person name="Carrington M."/>
        </authorList>
    </citation>
    <scope>NUCLEOTIDE SEQUENCE [LARGE SCALE GENOMIC DNA]</scope>
    <source>
        <strain evidence="3">Edinburgh</strain>
    </source>
</reference>
<organism evidence="3 4">
    <name type="scientific">Trypanosoma theileri</name>
    <dbReference type="NCBI Taxonomy" id="67003"/>
    <lineage>
        <taxon>Eukaryota</taxon>
        <taxon>Discoba</taxon>
        <taxon>Euglenozoa</taxon>
        <taxon>Kinetoplastea</taxon>
        <taxon>Metakinetoplastina</taxon>
        <taxon>Trypanosomatida</taxon>
        <taxon>Trypanosomatidae</taxon>
        <taxon>Trypanosoma</taxon>
    </lineage>
</organism>
<keyword evidence="4" id="KW-1185">Reference proteome</keyword>
<evidence type="ECO:0000256" key="2">
    <source>
        <dbReference type="SAM" id="SignalP"/>
    </source>
</evidence>
<dbReference type="RefSeq" id="XP_028877521.1">
    <property type="nucleotide sequence ID" value="XM_029031175.1"/>
</dbReference>
<dbReference type="Proteomes" id="UP000192257">
    <property type="component" value="Unassembled WGS sequence"/>
</dbReference>
<protein>
    <recommendedName>
        <fullName evidence="5">Mucin TcMUCII</fullName>
    </recommendedName>
</protein>
<sequence length="110" mass="11663">MPMRHVLYVLVLSFCCVCGCVGADAEGETDGVGGATVLQIRESGTHSEDGEGAPTEDCDGQEPVKESCKHNTKTLGPNNERIERQDTDDSTVAHTTTEIKGNGTTHTLNS</sequence>
<feature type="signal peptide" evidence="2">
    <location>
        <begin position="1"/>
        <end position="22"/>
    </location>
</feature>
<accession>A0A1X0NFF8</accession>
<dbReference type="AlphaFoldDB" id="A0A1X0NFF8"/>
<evidence type="ECO:0000313" key="4">
    <source>
        <dbReference type="Proteomes" id="UP000192257"/>
    </source>
</evidence>
<comment type="caution">
    <text evidence="3">The sequence shown here is derived from an EMBL/GenBank/DDBJ whole genome shotgun (WGS) entry which is preliminary data.</text>
</comment>
<gene>
    <name evidence="3" type="ORF">TM35_000691020</name>
</gene>
<evidence type="ECO:0008006" key="5">
    <source>
        <dbReference type="Google" id="ProtNLM"/>
    </source>
</evidence>
<name>A0A1X0NFF8_9TRYP</name>
<feature type="region of interest" description="Disordered" evidence="1">
    <location>
        <begin position="42"/>
        <end position="110"/>
    </location>
</feature>
<keyword evidence="2" id="KW-0732">Signal</keyword>
<feature type="compositionally biased region" description="Polar residues" evidence="1">
    <location>
        <begin position="90"/>
        <end position="110"/>
    </location>
</feature>
<dbReference type="VEuPathDB" id="TriTrypDB:TM35_000691020"/>
<feature type="chain" id="PRO_5013049350" description="Mucin TcMUCII" evidence="2">
    <location>
        <begin position="23"/>
        <end position="110"/>
    </location>
</feature>
<feature type="non-terminal residue" evidence="3">
    <location>
        <position position="110"/>
    </location>
</feature>
<dbReference type="EMBL" id="NBCO01000069">
    <property type="protein sequence ID" value="ORC83455.1"/>
    <property type="molecule type" value="Genomic_DNA"/>
</dbReference>
<evidence type="ECO:0000256" key="1">
    <source>
        <dbReference type="SAM" id="MobiDB-lite"/>
    </source>
</evidence>